<dbReference type="GO" id="GO:0003677">
    <property type="term" value="F:DNA binding"/>
    <property type="evidence" value="ECO:0007669"/>
    <property type="project" value="InterPro"/>
</dbReference>
<proteinExistence type="predicted"/>
<dbReference type="EMBL" id="RHXE01000111">
    <property type="protein sequence ID" value="RSE15055.1"/>
    <property type="molecule type" value="Genomic_DNA"/>
</dbReference>
<evidence type="ECO:0000313" key="1">
    <source>
        <dbReference type="EMBL" id="RSE15055.1"/>
    </source>
</evidence>
<name>A0A427UIW1_ACIJO</name>
<dbReference type="Gene3D" id="1.10.260.40">
    <property type="entry name" value="lambda repressor-like DNA-binding domains"/>
    <property type="match status" value="1"/>
</dbReference>
<protein>
    <submittedName>
        <fullName evidence="1">Ribonuclease D</fullName>
    </submittedName>
</protein>
<dbReference type="InterPro" id="IPR010982">
    <property type="entry name" value="Lambda_DNA-bd_dom_sf"/>
</dbReference>
<sequence length="69" mass="7891">MTLDEAKQKLNCKKSKDLAAFLEISPEAVSQWNPKCIPKRREYEVLEKALLLGFAHKQTVNQNFAESNV</sequence>
<dbReference type="AlphaFoldDB" id="A0A427UIW1"/>
<gene>
    <name evidence="1" type="ORF">EGT73_18895</name>
</gene>
<comment type="caution">
    <text evidence="1">The sequence shown here is derived from an EMBL/GenBank/DDBJ whole genome shotgun (WGS) entry which is preliminary data.</text>
</comment>
<organism evidence="1 2">
    <name type="scientific">Acinetobacter johnsonii</name>
    <dbReference type="NCBI Taxonomy" id="40214"/>
    <lineage>
        <taxon>Bacteria</taxon>
        <taxon>Pseudomonadati</taxon>
        <taxon>Pseudomonadota</taxon>
        <taxon>Gammaproteobacteria</taxon>
        <taxon>Moraxellales</taxon>
        <taxon>Moraxellaceae</taxon>
        <taxon>Acinetobacter</taxon>
    </lineage>
</organism>
<dbReference type="RefSeq" id="WP_125275138.1">
    <property type="nucleotide sequence ID" value="NZ_JAOCHC010000008.1"/>
</dbReference>
<accession>A0A427UIW1</accession>
<evidence type="ECO:0000313" key="2">
    <source>
        <dbReference type="Proteomes" id="UP000277537"/>
    </source>
</evidence>
<reference evidence="1 2" key="1">
    <citation type="submission" date="2018-10" db="EMBL/GenBank/DDBJ databases">
        <title>Transmission dynamics of multidrug resistant bacteria on intensive care unit surfaces.</title>
        <authorList>
            <person name="D'Souza A.W."/>
            <person name="Potter R.F."/>
            <person name="Wallace M."/>
            <person name="Shupe A."/>
            <person name="Patel S."/>
            <person name="Sun S."/>
            <person name="Gul D."/>
            <person name="Kwon J.H."/>
            <person name="Andleeb S."/>
            <person name="Burnham C.-A.D."/>
            <person name="Dantas G."/>
        </authorList>
    </citation>
    <scope>NUCLEOTIDE SEQUENCE [LARGE SCALE GENOMIC DNA]</scope>
    <source>
        <strain evidence="1 2">AJ_385</strain>
    </source>
</reference>
<dbReference type="Proteomes" id="UP000277537">
    <property type="component" value="Unassembled WGS sequence"/>
</dbReference>